<reference evidence="2 3" key="1">
    <citation type="journal article" date="2015" name="Antonie Van Leeuwenhoek">
        <title>Streptomyces klenkii sp. nov., isolated from deep marine sediment.</title>
        <authorList>
            <person name="Veyisoglu A."/>
            <person name="Sahin N."/>
        </authorList>
    </citation>
    <scope>NUCLEOTIDE SEQUENCE [LARGE SCALE GENOMIC DNA]</scope>
    <source>
        <strain evidence="2 3">KCTC 29202</strain>
    </source>
</reference>
<gene>
    <name evidence="2" type="ORF">D7231_14765</name>
</gene>
<evidence type="ECO:0000313" key="2">
    <source>
        <dbReference type="EMBL" id="RKN72728.1"/>
    </source>
</evidence>
<dbReference type="AlphaFoldDB" id="A0A3B0BKC3"/>
<keyword evidence="3" id="KW-1185">Reference proteome</keyword>
<dbReference type="EMBL" id="RBAM01000005">
    <property type="protein sequence ID" value="RKN72728.1"/>
    <property type="molecule type" value="Genomic_DNA"/>
</dbReference>
<organism evidence="2 3">
    <name type="scientific">Streptomyces klenkii</name>
    <dbReference type="NCBI Taxonomy" id="1420899"/>
    <lineage>
        <taxon>Bacteria</taxon>
        <taxon>Bacillati</taxon>
        <taxon>Actinomycetota</taxon>
        <taxon>Actinomycetes</taxon>
        <taxon>Kitasatosporales</taxon>
        <taxon>Streptomycetaceae</taxon>
        <taxon>Streptomyces</taxon>
    </lineage>
</organism>
<protein>
    <submittedName>
        <fullName evidence="2">Uncharacterized protein</fullName>
    </submittedName>
</protein>
<proteinExistence type="predicted"/>
<evidence type="ECO:0000256" key="1">
    <source>
        <dbReference type="SAM" id="MobiDB-lite"/>
    </source>
</evidence>
<comment type="caution">
    <text evidence="2">The sequence shown here is derived from an EMBL/GenBank/DDBJ whole genome shotgun (WGS) entry which is preliminary data.</text>
</comment>
<feature type="region of interest" description="Disordered" evidence="1">
    <location>
        <begin position="483"/>
        <end position="506"/>
    </location>
</feature>
<name>A0A3B0BKC3_9ACTN</name>
<evidence type="ECO:0000313" key="3">
    <source>
        <dbReference type="Proteomes" id="UP000270343"/>
    </source>
</evidence>
<accession>A0A3B0BKC3</accession>
<dbReference type="Proteomes" id="UP000270343">
    <property type="component" value="Unassembled WGS sequence"/>
</dbReference>
<dbReference type="OrthoDB" id="3322815at2"/>
<sequence>MAQQSTEAAVRVRPADLAPGAVIAQSLDNQWVTAELTRDMVARGKSLQDVGSERDKEVRAEYFRSLINTRQVVANRVFFYNNAAVSCDLLEGGAARRAHQKLLAQGALVPYLLNERDPAEPPRPGLDYDARAFAAWQETLEGMPAGERVKCVRFSWEDQENRDATRTALFNAFAARVQALTAKDIPLLARQVGVAERQHRAFAERIGEVVRWSNERSIHGDFVTRNLLYEEFVTVPGSPVSEGRYDRAKPFAAEIKQLLDLIYSVNLADALGMYPLTPAGSLRRVALQEWRDVRTSTGGTVTDPEQLLLFLKRQAFSTVQDRLALTPSAVDALALEDIWSLRQSGEWNAYIRAFDELTAAPEAFQERVGPVFDRYVRLNSEIVRLAEARGGRRVGANKWLPVIEVVVTVGGAVFTAVTGDESWSVAGSLGGISAKYGGSVQLVLRNRLEGRREQKFAREMAAVRFDSTREWERFHGMVSRLPGYREEGGSPAVTGSATVQDDIPDY</sequence>